<dbReference type="PANTHER" id="PTHR23028:SF131">
    <property type="entry name" value="BLR2367 PROTEIN"/>
    <property type="match status" value="1"/>
</dbReference>
<dbReference type="Pfam" id="PF01757">
    <property type="entry name" value="Acyl_transf_3"/>
    <property type="match status" value="1"/>
</dbReference>
<feature type="transmembrane region" description="Helical" evidence="1">
    <location>
        <begin position="362"/>
        <end position="380"/>
    </location>
</feature>
<feature type="transmembrane region" description="Helical" evidence="1">
    <location>
        <begin position="112"/>
        <end position="129"/>
    </location>
</feature>
<dbReference type="GO" id="GO:0016747">
    <property type="term" value="F:acyltransferase activity, transferring groups other than amino-acyl groups"/>
    <property type="evidence" value="ECO:0007669"/>
    <property type="project" value="InterPro"/>
</dbReference>
<feature type="transmembrane region" description="Helical" evidence="1">
    <location>
        <begin position="234"/>
        <end position="253"/>
    </location>
</feature>
<protein>
    <recommendedName>
        <fullName evidence="2">Acyltransferase 3 domain-containing protein</fullName>
    </recommendedName>
</protein>
<feature type="transmembrane region" description="Helical" evidence="1">
    <location>
        <begin position="623"/>
        <end position="642"/>
    </location>
</feature>
<reference evidence="3 4" key="1">
    <citation type="journal article" date="2015" name="Nature">
        <title>rRNA introns, odd ribosomes, and small enigmatic genomes across a large radiation of phyla.</title>
        <authorList>
            <person name="Brown C.T."/>
            <person name="Hug L.A."/>
            <person name="Thomas B.C."/>
            <person name="Sharon I."/>
            <person name="Castelle C.J."/>
            <person name="Singh A."/>
            <person name="Wilkins M.J."/>
            <person name="Williams K.H."/>
            <person name="Banfield J.F."/>
        </authorList>
    </citation>
    <scope>NUCLEOTIDE SEQUENCE [LARGE SCALE GENOMIC DNA]</scope>
</reference>
<dbReference type="Proteomes" id="UP000034320">
    <property type="component" value="Unassembled WGS sequence"/>
</dbReference>
<feature type="transmembrane region" description="Helical" evidence="1">
    <location>
        <begin position="386"/>
        <end position="409"/>
    </location>
</feature>
<evidence type="ECO:0000313" key="3">
    <source>
        <dbReference type="EMBL" id="KKS47711.1"/>
    </source>
</evidence>
<comment type="caution">
    <text evidence="3">The sequence shown here is derived from an EMBL/GenBank/DDBJ whole genome shotgun (WGS) entry which is preliminary data.</text>
</comment>
<dbReference type="GO" id="GO:0016020">
    <property type="term" value="C:membrane"/>
    <property type="evidence" value="ECO:0007669"/>
    <property type="project" value="TreeGrafter"/>
</dbReference>
<feature type="transmembrane region" description="Helical" evidence="1">
    <location>
        <begin position="89"/>
        <end position="106"/>
    </location>
</feature>
<feature type="transmembrane region" description="Helical" evidence="1">
    <location>
        <begin position="294"/>
        <end position="314"/>
    </location>
</feature>
<dbReference type="GO" id="GO:0000271">
    <property type="term" value="P:polysaccharide biosynthetic process"/>
    <property type="evidence" value="ECO:0007669"/>
    <property type="project" value="TreeGrafter"/>
</dbReference>
<dbReference type="InterPro" id="IPR050879">
    <property type="entry name" value="Acyltransferase_3"/>
</dbReference>
<name>A0A0G1BN40_9BACT</name>
<feature type="transmembrane region" description="Helical" evidence="1">
    <location>
        <begin position="12"/>
        <end position="33"/>
    </location>
</feature>
<gene>
    <name evidence="3" type="ORF">UV09_C0003G0056</name>
</gene>
<dbReference type="InterPro" id="IPR002656">
    <property type="entry name" value="Acyl_transf_3_dom"/>
</dbReference>
<evidence type="ECO:0000313" key="4">
    <source>
        <dbReference type="Proteomes" id="UP000034320"/>
    </source>
</evidence>
<feature type="transmembrane region" description="Helical" evidence="1">
    <location>
        <begin position="265"/>
        <end position="282"/>
    </location>
</feature>
<feature type="transmembrane region" description="Helical" evidence="1">
    <location>
        <begin position="326"/>
        <end position="342"/>
    </location>
</feature>
<keyword evidence="1" id="KW-1133">Transmembrane helix</keyword>
<keyword evidence="1" id="KW-0472">Membrane</keyword>
<feature type="transmembrane region" description="Helical" evidence="1">
    <location>
        <begin position="430"/>
        <end position="452"/>
    </location>
</feature>
<accession>A0A0G1BN40</accession>
<sequence>MNRLHPPPRLSVLDGLKGIAILAVMLTHMPLAVWYQSTPDFFHRFLRVAIGGGGVGVTIFFIISGFLMGLRYPGQVSVFGFISRRYNRLFPPFLVIVLSFTLLRFSGYRYPYLPILTVFFSAFIVNRILAGIDRKRNGCHLFTKIILVLQTAAALSYVFFLTKIPSAVYYEIWPKYLQTLISFLVNATLTLPFGQYIGQLDGIYWALALEVLFYLLYPVLIIPLYPSLGKASKILKVVLLLSLFPFFIGLNLATERILGFGMLRLHLFIYFIAGLLISRNFNQIRKKTAGIRNLLINPAVFGMALILLFSPVIFQDFIPESVSVQVQTMMVIPAALVLILAIEGGNKILKAPALTFLGKYSYVLFLVHSLVIQTVLRFITPDNPVSAAKILLLSLGGSVLLAYCLHILTERRYFIGTAVSAPLTVGGKKIYSAKVTTAIFSVSVLLLLYLAFKPPVSLFTFVIRHSQQSILPATRDISVILTDRPLEMNFLSGESNMGMILTHLKNEKIPGITGGFVPFRLKMKLLNEDHQLISESIFNAYEIIDSRYHPFGFPIQFDSEGKTYAVQFQLTENSPSQRIRLISDEADLLSIYFADRKILFHYPLLLATWFMHKLREPMTNIKFWFTLIHLLPFLTVLIYRNLLSISYKSRLRGF</sequence>
<organism evidence="3 4">
    <name type="scientific">Candidatus Gottesmanbacteria bacterium GW2011_GWA2_42_18</name>
    <dbReference type="NCBI Taxonomy" id="1618442"/>
    <lineage>
        <taxon>Bacteria</taxon>
        <taxon>Candidatus Gottesmaniibacteriota</taxon>
    </lineage>
</organism>
<dbReference type="PANTHER" id="PTHR23028">
    <property type="entry name" value="ACETYLTRANSFERASE"/>
    <property type="match status" value="1"/>
</dbReference>
<evidence type="ECO:0000256" key="1">
    <source>
        <dbReference type="SAM" id="Phobius"/>
    </source>
</evidence>
<dbReference type="PATRIC" id="fig|1618442.3.peg.210"/>
<proteinExistence type="predicted"/>
<feature type="transmembrane region" description="Helical" evidence="1">
    <location>
        <begin position="202"/>
        <end position="222"/>
    </location>
</feature>
<feature type="transmembrane region" description="Helical" evidence="1">
    <location>
        <begin position="141"/>
        <end position="160"/>
    </location>
</feature>
<evidence type="ECO:0000259" key="2">
    <source>
        <dbReference type="Pfam" id="PF01757"/>
    </source>
</evidence>
<feature type="transmembrane region" description="Helical" evidence="1">
    <location>
        <begin position="45"/>
        <end position="68"/>
    </location>
</feature>
<dbReference type="AlphaFoldDB" id="A0A0G1BN40"/>
<feature type="domain" description="Acyltransferase 3" evidence="2">
    <location>
        <begin position="13"/>
        <end position="402"/>
    </location>
</feature>
<dbReference type="EMBL" id="LCDD01000003">
    <property type="protein sequence ID" value="KKS47711.1"/>
    <property type="molecule type" value="Genomic_DNA"/>
</dbReference>
<keyword evidence="1" id="KW-0812">Transmembrane</keyword>